<reference evidence="1 2" key="1">
    <citation type="submission" date="2017-04" db="EMBL/GenBank/DDBJ databases">
        <authorList>
            <person name="Afonso C.L."/>
            <person name="Miller P.J."/>
            <person name="Scott M.A."/>
            <person name="Spackman E."/>
            <person name="Goraichik I."/>
            <person name="Dimitrov K.M."/>
            <person name="Suarez D.L."/>
            <person name="Swayne D.E."/>
        </authorList>
    </citation>
    <scope>NUCLEOTIDE SEQUENCE [LARGE SCALE GENOMIC DNA]</scope>
    <source>
        <strain evidence="1">LMG 28154</strain>
    </source>
</reference>
<evidence type="ECO:0000313" key="1">
    <source>
        <dbReference type="EMBL" id="SMF98280.1"/>
    </source>
</evidence>
<dbReference type="AlphaFoldDB" id="A0A238GZ73"/>
<sequence>MVDLGASFKSIGGTDRCDAARTAAGADVRVARGGCRRESFLL</sequence>
<evidence type="ECO:0000313" key="2">
    <source>
        <dbReference type="Proteomes" id="UP000198460"/>
    </source>
</evidence>
<protein>
    <submittedName>
        <fullName evidence="1">Uncharacterized protein</fullName>
    </submittedName>
</protein>
<organism evidence="1 2">
    <name type="scientific">Burkholderia singularis</name>
    <dbReference type="NCBI Taxonomy" id="1503053"/>
    <lineage>
        <taxon>Bacteria</taxon>
        <taxon>Pseudomonadati</taxon>
        <taxon>Pseudomonadota</taxon>
        <taxon>Betaproteobacteria</taxon>
        <taxon>Burkholderiales</taxon>
        <taxon>Burkholderiaceae</taxon>
        <taxon>Burkholderia</taxon>
        <taxon>pseudomallei group</taxon>
    </lineage>
</organism>
<name>A0A238GZ73_9BURK</name>
<dbReference type="Proteomes" id="UP000198460">
    <property type="component" value="Unassembled WGS sequence"/>
</dbReference>
<accession>A0A238GZ73</accession>
<dbReference type="EMBL" id="FXAN01000014">
    <property type="protein sequence ID" value="SMF98280.1"/>
    <property type="molecule type" value="Genomic_DNA"/>
</dbReference>
<proteinExistence type="predicted"/>
<gene>
    <name evidence="1" type="ORF">BSIN_1572</name>
</gene>